<reference evidence="3 4" key="1">
    <citation type="journal article" date="2018" name="BMC Genomics">
        <title>The genome of Naegleria lovaniensis, the basis for a comparative approach to unravel pathogenicity factors of the human pathogenic amoeba N. fowleri.</title>
        <authorList>
            <person name="Liechti N."/>
            <person name="Schurch N."/>
            <person name="Bruggmann R."/>
            <person name="Wittwer M."/>
        </authorList>
    </citation>
    <scope>NUCLEOTIDE SEQUENCE [LARGE SCALE GENOMIC DNA]</scope>
    <source>
        <strain evidence="3 4">ATCC 30569</strain>
    </source>
</reference>
<evidence type="ECO:0000313" key="4">
    <source>
        <dbReference type="Proteomes" id="UP000816034"/>
    </source>
</evidence>
<dbReference type="RefSeq" id="XP_044548444.1">
    <property type="nucleotide sequence ID" value="XM_044694404.1"/>
</dbReference>
<dbReference type="Proteomes" id="UP000816034">
    <property type="component" value="Unassembled WGS sequence"/>
</dbReference>
<keyword evidence="2" id="KW-1133">Transmembrane helix</keyword>
<sequence>METFIISYEVSSRGKFFSNFRAILNDTLTRSFQSDTTKHYHIKSYYVMKSAPLTIHKFFVHLIYAFTLSTATWCVIVAFAIFATTRQFKWLEEDITKKVDQSLDNIASFNSNYSEDSKAQFDSTTNSSIHAMALLSSTPTARELQTKSMTISIPSQANSPKQRNVLKTSKDSEIQYITTLYISWAIYFTGTICLNFTILISIWRYLGHYFNNSQLQVIPKKETKRRQKYVIVKMTLLLLPYILCGIFELAYWCYSAASTVLDKDDEGFILVFYNFFFNTIVPLKGFFFGVAFLFGAPKIRSFFSYLCCCCCHQVKRGRYDSGISTNYAHPQLNTQTLLTEQEQEEAISTTNDYPSQSPQIGTSSHYYYLNDSSRRVENDKRQNGWKEDEINYDEIAFGRLDSRAESVIIHNPMSGSMNHVRMRQKTWHAQSSLSNVNSPNTSPTPQQQTQNDDRVVDQVENLENHQ</sequence>
<feature type="compositionally biased region" description="Low complexity" evidence="1">
    <location>
        <begin position="437"/>
        <end position="450"/>
    </location>
</feature>
<feature type="compositionally biased region" description="Polar residues" evidence="1">
    <location>
        <begin position="427"/>
        <end position="436"/>
    </location>
</feature>
<evidence type="ECO:0000256" key="1">
    <source>
        <dbReference type="SAM" id="MobiDB-lite"/>
    </source>
</evidence>
<evidence type="ECO:0000313" key="3">
    <source>
        <dbReference type="EMBL" id="KAG2382765.1"/>
    </source>
</evidence>
<dbReference type="AlphaFoldDB" id="A0AA88GM44"/>
<proteinExistence type="predicted"/>
<gene>
    <name evidence="3" type="ORF">C9374_004732</name>
</gene>
<feature type="transmembrane region" description="Helical" evidence="2">
    <location>
        <begin position="58"/>
        <end position="83"/>
    </location>
</feature>
<keyword evidence="2" id="KW-0812">Transmembrane</keyword>
<dbReference type="EMBL" id="PYSW02000022">
    <property type="protein sequence ID" value="KAG2382765.1"/>
    <property type="molecule type" value="Genomic_DNA"/>
</dbReference>
<feature type="transmembrane region" description="Helical" evidence="2">
    <location>
        <begin position="230"/>
        <end position="252"/>
    </location>
</feature>
<name>A0AA88GM44_NAELO</name>
<feature type="transmembrane region" description="Helical" evidence="2">
    <location>
        <begin position="181"/>
        <end position="206"/>
    </location>
</feature>
<evidence type="ECO:0000256" key="2">
    <source>
        <dbReference type="SAM" id="Phobius"/>
    </source>
</evidence>
<accession>A0AA88GM44</accession>
<dbReference type="GeneID" id="68097187"/>
<organism evidence="3 4">
    <name type="scientific">Naegleria lovaniensis</name>
    <name type="common">Amoeba</name>
    <dbReference type="NCBI Taxonomy" id="51637"/>
    <lineage>
        <taxon>Eukaryota</taxon>
        <taxon>Discoba</taxon>
        <taxon>Heterolobosea</taxon>
        <taxon>Tetramitia</taxon>
        <taxon>Eutetramitia</taxon>
        <taxon>Vahlkampfiidae</taxon>
        <taxon>Naegleria</taxon>
    </lineage>
</organism>
<comment type="caution">
    <text evidence="3">The sequence shown here is derived from an EMBL/GenBank/DDBJ whole genome shotgun (WGS) entry which is preliminary data.</text>
</comment>
<feature type="compositionally biased region" description="Basic and acidic residues" evidence="1">
    <location>
        <begin position="451"/>
        <end position="466"/>
    </location>
</feature>
<feature type="transmembrane region" description="Helical" evidence="2">
    <location>
        <begin position="272"/>
        <end position="294"/>
    </location>
</feature>
<keyword evidence="2" id="KW-0472">Membrane</keyword>
<feature type="region of interest" description="Disordered" evidence="1">
    <location>
        <begin position="427"/>
        <end position="466"/>
    </location>
</feature>
<keyword evidence="4" id="KW-1185">Reference proteome</keyword>
<protein>
    <submittedName>
        <fullName evidence="3">Uncharacterized protein</fullName>
    </submittedName>
</protein>